<feature type="compositionally biased region" description="Basic residues" evidence="1">
    <location>
        <begin position="99"/>
        <end position="112"/>
    </location>
</feature>
<dbReference type="Proteomes" id="UP000316726">
    <property type="component" value="Chromosome 7"/>
</dbReference>
<accession>A0A5B8MPM2</accession>
<feature type="compositionally biased region" description="Low complexity" evidence="1">
    <location>
        <begin position="119"/>
        <end position="128"/>
    </location>
</feature>
<evidence type="ECO:0000313" key="3">
    <source>
        <dbReference type="Proteomes" id="UP000316726"/>
    </source>
</evidence>
<feature type="compositionally biased region" description="Basic and acidic residues" evidence="1">
    <location>
        <begin position="85"/>
        <end position="98"/>
    </location>
</feature>
<evidence type="ECO:0000256" key="1">
    <source>
        <dbReference type="SAM" id="MobiDB-lite"/>
    </source>
</evidence>
<feature type="compositionally biased region" description="Acidic residues" evidence="1">
    <location>
        <begin position="60"/>
        <end position="76"/>
    </location>
</feature>
<feature type="region of interest" description="Disordered" evidence="1">
    <location>
        <begin position="1"/>
        <end position="128"/>
    </location>
</feature>
<feature type="compositionally biased region" description="Low complexity" evidence="1">
    <location>
        <begin position="144"/>
        <end position="157"/>
    </location>
</feature>
<organism evidence="2 3">
    <name type="scientific">Chloropicon primus</name>
    <dbReference type="NCBI Taxonomy" id="1764295"/>
    <lineage>
        <taxon>Eukaryota</taxon>
        <taxon>Viridiplantae</taxon>
        <taxon>Chlorophyta</taxon>
        <taxon>Chloropicophyceae</taxon>
        <taxon>Chloropicales</taxon>
        <taxon>Chloropicaceae</taxon>
        <taxon>Chloropicon</taxon>
    </lineage>
</organism>
<dbReference type="EMBL" id="CP031040">
    <property type="protein sequence ID" value="QDZ22377.1"/>
    <property type="molecule type" value="Genomic_DNA"/>
</dbReference>
<sequence length="247" mass="26885">MVRRTRAAKAALETEDGCGRVGSRKRKHVKFDSDNEEEEGDQPSSRGEEEGEGEGLAVFDDAEEESDGVDDEEPEEMPMRSVRKAAKDTRRREAEARSSKRKAEKASKRRSMEKRVLEKQQQSQDLPQDLLLQLEKEVQERRSGTSGAVATKATAASAASKPYAVEAGPVSVVVLPTTASGSHMEVSPALGKEATRESASSFFWNNISGGSEVSGSRNSNALRGVQPYMLVQPRGTALYGPHVDFNS</sequence>
<name>A0A5B8MPM2_9CHLO</name>
<proteinExistence type="predicted"/>
<reference evidence="2 3" key="1">
    <citation type="submission" date="2018-07" db="EMBL/GenBank/DDBJ databases">
        <title>The complete nuclear genome of the prasinophyte Chloropicon primus (CCMP1205).</title>
        <authorList>
            <person name="Pombert J.-F."/>
            <person name="Otis C."/>
            <person name="Turmel M."/>
            <person name="Lemieux C."/>
        </authorList>
    </citation>
    <scope>NUCLEOTIDE SEQUENCE [LARGE SCALE GENOMIC DNA]</scope>
    <source>
        <strain evidence="2 3">CCMP1205</strain>
    </source>
</reference>
<evidence type="ECO:0000313" key="2">
    <source>
        <dbReference type="EMBL" id="QDZ22377.1"/>
    </source>
</evidence>
<gene>
    <name evidence="2" type="ORF">A3770_07p48950</name>
</gene>
<dbReference type="AlphaFoldDB" id="A0A5B8MPM2"/>
<protein>
    <submittedName>
        <fullName evidence="2">Uncharacterized protein</fullName>
    </submittedName>
</protein>
<keyword evidence="3" id="KW-1185">Reference proteome</keyword>
<feature type="region of interest" description="Disordered" evidence="1">
    <location>
        <begin position="138"/>
        <end position="157"/>
    </location>
</feature>